<evidence type="ECO:0000313" key="3">
    <source>
        <dbReference type="Proteomes" id="UP000801492"/>
    </source>
</evidence>
<proteinExistence type="predicted"/>
<dbReference type="OrthoDB" id="6782793at2759"/>
<name>A0A8K0G9T3_IGNLU</name>
<organism evidence="2 3">
    <name type="scientific">Ignelater luminosus</name>
    <name type="common">Cucubano</name>
    <name type="synonym">Pyrophorus luminosus</name>
    <dbReference type="NCBI Taxonomy" id="2038154"/>
    <lineage>
        <taxon>Eukaryota</taxon>
        <taxon>Metazoa</taxon>
        <taxon>Ecdysozoa</taxon>
        <taxon>Arthropoda</taxon>
        <taxon>Hexapoda</taxon>
        <taxon>Insecta</taxon>
        <taxon>Pterygota</taxon>
        <taxon>Neoptera</taxon>
        <taxon>Endopterygota</taxon>
        <taxon>Coleoptera</taxon>
        <taxon>Polyphaga</taxon>
        <taxon>Elateriformia</taxon>
        <taxon>Elateroidea</taxon>
        <taxon>Elateridae</taxon>
        <taxon>Agrypninae</taxon>
        <taxon>Pyrophorini</taxon>
        <taxon>Ignelater</taxon>
    </lineage>
</organism>
<protein>
    <submittedName>
        <fullName evidence="2">Uncharacterized protein</fullName>
    </submittedName>
</protein>
<dbReference type="AlphaFoldDB" id="A0A8K0G9T3"/>
<dbReference type="Proteomes" id="UP000801492">
    <property type="component" value="Unassembled WGS sequence"/>
</dbReference>
<evidence type="ECO:0000313" key="2">
    <source>
        <dbReference type="EMBL" id="KAF2891016.1"/>
    </source>
</evidence>
<comment type="caution">
    <text evidence="2">The sequence shown here is derived from an EMBL/GenBank/DDBJ whole genome shotgun (WGS) entry which is preliminary data.</text>
</comment>
<feature type="region of interest" description="Disordered" evidence="1">
    <location>
        <begin position="68"/>
        <end position="112"/>
    </location>
</feature>
<reference evidence="2" key="1">
    <citation type="submission" date="2019-08" db="EMBL/GenBank/DDBJ databases">
        <title>The genome of the North American firefly Photinus pyralis.</title>
        <authorList>
            <consortium name="Photinus pyralis genome working group"/>
            <person name="Fallon T.R."/>
            <person name="Sander Lower S.E."/>
            <person name="Weng J.-K."/>
        </authorList>
    </citation>
    <scope>NUCLEOTIDE SEQUENCE</scope>
    <source>
        <strain evidence="2">TRF0915ILg1</strain>
        <tissue evidence="2">Whole body</tissue>
    </source>
</reference>
<accession>A0A8K0G9T3</accession>
<sequence length="138" mass="15698">MPQTRIDGFYPVFGVPSELLDTVLPTCEDAMKYYLWIRQTFLASSVTEPSVSKVSTELKTITRHVKEELKMKEHSNQQELQIQESSSSDENSDNFVLSSVTQSTQLDQSDKPSKPFGCIIKNTIIYFSPSVRSNRCPR</sequence>
<gene>
    <name evidence="2" type="ORF">ILUMI_15157</name>
</gene>
<keyword evidence="3" id="KW-1185">Reference proteome</keyword>
<dbReference type="EMBL" id="VTPC01040879">
    <property type="protein sequence ID" value="KAF2891016.1"/>
    <property type="molecule type" value="Genomic_DNA"/>
</dbReference>
<feature type="compositionally biased region" description="Low complexity" evidence="1">
    <location>
        <begin position="77"/>
        <end position="89"/>
    </location>
</feature>
<feature type="compositionally biased region" description="Polar residues" evidence="1">
    <location>
        <begin position="95"/>
        <end position="107"/>
    </location>
</feature>
<evidence type="ECO:0000256" key="1">
    <source>
        <dbReference type="SAM" id="MobiDB-lite"/>
    </source>
</evidence>